<dbReference type="InterPro" id="IPR037051">
    <property type="entry name" value="4-carb_acid_sugar_kinase_N_sf"/>
</dbReference>
<comment type="function">
    <text evidence="9">Catalyzes the ATP-dependent phosphorylation of 3-oxo-tetronate to 3-oxo-tetronate 4-phosphate.</text>
</comment>
<dbReference type="InterPro" id="IPR031475">
    <property type="entry name" value="NBD_C"/>
</dbReference>
<evidence type="ECO:0000256" key="4">
    <source>
        <dbReference type="ARBA" id="ARBA00022777"/>
    </source>
</evidence>
<gene>
    <name evidence="15" type="ORF">CCGE525_32280</name>
</gene>
<protein>
    <recommendedName>
        <fullName evidence="11">3-oxo-tetronate kinase</fullName>
        <ecNumber evidence="10">2.7.1.217</ecNumber>
    </recommendedName>
    <alternativeName>
        <fullName evidence="12">3-dehydrotetronate 4-kinase</fullName>
    </alternativeName>
</protein>
<dbReference type="Proteomes" id="UP000282195">
    <property type="component" value="Plasmid pRCCGE525c"/>
</dbReference>
<evidence type="ECO:0000256" key="6">
    <source>
        <dbReference type="ARBA" id="ARBA00023277"/>
    </source>
</evidence>
<geneLocation type="plasmid" evidence="16">
    <name>prccge525c</name>
</geneLocation>
<evidence type="ECO:0000259" key="14">
    <source>
        <dbReference type="Pfam" id="PF17042"/>
    </source>
</evidence>
<sequence>MLLGVIADDFTGASDIANTIAKGYGASAGLSTTQFLGIPDKPAPADCEAGVVALKTRSIPATEAVAQSLRALTWLREQGCRQIVFKYCSTFDSTPEGNIGPVGEALASALGAKGVIVCPAFPGAGRTLYQGNLFVGDVPLNESSLRTHPLNPMTDSDLRRWLRLQCREPVGFVPWRVVRDGGNAIRNALDEASRQSAVLVVVDAISDEDLLEIGAAAAGVPLLTGGSGIALGLAKNFAAERVAKPVGGGFEGVAGPEAVLAGSCSQATLQQIAYHAQYHPVMPIAVEAVMDGALDVHAVTDFVLAHVGEAPLAYSSDTPEKVAALQERYGRETVAGHLDNLFAAVARKLVSRGIRRLVVAGGETSGAVVSALDLDALTIGPEIAPGVPVLTNRAPLALALKSGNFGQRDFFERALALMEGKQPEGGMLT</sequence>
<dbReference type="NCBIfam" id="NF043035">
    <property type="entry name" value="OxoTetrKin"/>
    <property type="match status" value="1"/>
</dbReference>
<feature type="domain" description="Four-carbon acid sugar kinase N-terminal" evidence="13">
    <location>
        <begin position="3"/>
        <end position="232"/>
    </location>
</feature>
<keyword evidence="2" id="KW-0808">Transferase</keyword>
<evidence type="ECO:0000313" key="16">
    <source>
        <dbReference type="Proteomes" id="UP000282195"/>
    </source>
</evidence>
<evidence type="ECO:0000256" key="8">
    <source>
        <dbReference type="ARBA" id="ARBA00036346"/>
    </source>
</evidence>
<dbReference type="AlphaFoldDB" id="A0A387FY92"/>
<dbReference type="InterPro" id="IPR010737">
    <property type="entry name" value="4-carb_acid_sugar_kinase_N"/>
</dbReference>
<evidence type="ECO:0000313" key="15">
    <source>
        <dbReference type="EMBL" id="AYG63343.1"/>
    </source>
</evidence>
<evidence type="ECO:0000256" key="9">
    <source>
        <dbReference type="ARBA" id="ARBA00037335"/>
    </source>
</evidence>
<feature type="domain" description="Four-carbon acid sugar kinase nucleotide binding" evidence="14">
    <location>
        <begin position="258"/>
        <end position="411"/>
    </location>
</feature>
<dbReference type="Gene3D" id="3.40.980.20">
    <property type="entry name" value="Four-carbon acid sugar kinase, nucleotide binding domain"/>
    <property type="match status" value="1"/>
</dbReference>
<dbReference type="EC" id="2.7.1.217" evidence="10"/>
<dbReference type="InterPro" id="IPR050007">
    <property type="entry name" value="OtnK"/>
</dbReference>
<comment type="catalytic activity">
    <reaction evidence="7">
        <text>3-dehydro-L-erythronate + ATP = 3-dehydro-4-O-phospho-L-erythronate + ADP + H(+)</text>
        <dbReference type="Rhea" id="RHEA:52552"/>
        <dbReference type="ChEBI" id="CHEBI:15378"/>
        <dbReference type="ChEBI" id="CHEBI:30616"/>
        <dbReference type="ChEBI" id="CHEBI:136592"/>
        <dbReference type="ChEBI" id="CHEBI:136670"/>
        <dbReference type="ChEBI" id="CHEBI:456216"/>
        <dbReference type="EC" id="2.7.1.217"/>
    </reaction>
</comment>
<evidence type="ECO:0000259" key="13">
    <source>
        <dbReference type="Pfam" id="PF07005"/>
    </source>
</evidence>
<evidence type="ECO:0000256" key="1">
    <source>
        <dbReference type="ARBA" id="ARBA00005715"/>
    </source>
</evidence>
<evidence type="ECO:0000256" key="12">
    <source>
        <dbReference type="ARBA" id="ARBA00041377"/>
    </source>
</evidence>
<evidence type="ECO:0000256" key="3">
    <source>
        <dbReference type="ARBA" id="ARBA00022741"/>
    </source>
</evidence>
<organism evidence="15 16">
    <name type="scientific">Rhizobium jaguaris</name>
    <dbReference type="NCBI Taxonomy" id="1312183"/>
    <lineage>
        <taxon>Bacteria</taxon>
        <taxon>Pseudomonadati</taxon>
        <taxon>Pseudomonadota</taxon>
        <taxon>Alphaproteobacteria</taxon>
        <taxon>Hyphomicrobiales</taxon>
        <taxon>Rhizobiaceae</taxon>
        <taxon>Rhizobium/Agrobacterium group</taxon>
        <taxon>Rhizobium</taxon>
    </lineage>
</organism>
<dbReference type="EMBL" id="CP032695">
    <property type="protein sequence ID" value="AYG63343.1"/>
    <property type="molecule type" value="Genomic_DNA"/>
</dbReference>
<dbReference type="KEGG" id="rjg:CCGE525_32280"/>
<comment type="similarity">
    <text evidence="1">Belongs to the four-carbon acid sugar kinase family.</text>
</comment>
<proteinExistence type="inferred from homology"/>
<dbReference type="OrthoDB" id="191465at2"/>
<dbReference type="InterPro" id="IPR042213">
    <property type="entry name" value="NBD_C_sf"/>
</dbReference>
<dbReference type="Pfam" id="PF17042">
    <property type="entry name" value="NBD_C"/>
    <property type="match status" value="1"/>
</dbReference>
<evidence type="ECO:0000256" key="7">
    <source>
        <dbReference type="ARBA" id="ARBA00035898"/>
    </source>
</evidence>
<dbReference type="Gene3D" id="3.40.50.10840">
    <property type="entry name" value="Putative sugar-binding, N-terminal domain"/>
    <property type="match status" value="1"/>
</dbReference>
<keyword evidence="3" id="KW-0547">Nucleotide-binding</keyword>
<keyword evidence="5" id="KW-0067">ATP-binding</keyword>
<evidence type="ECO:0000256" key="11">
    <source>
        <dbReference type="ARBA" id="ARBA00039461"/>
    </source>
</evidence>
<comment type="catalytic activity">
    <reaction evidence="8">
        <text>3-dehydro-D-erythronate + ATP = 3-dehydro-4-O-phospho-D-erythronate + ADP + H(+)</text>
        <dbReference type="Rhea" id="RHEA:52556"/>
        <dbReference type="ChEBI" id="CHEBI:15378"/>
        <dbReference type="ChEBI" id="CHEBI:30616"/>
        <dbReference type="ChEBI" id="CHEBI:57958"/>
        <dbReference type="ChEBI" id="CHEBI:136593"/>
        <dbReference type="ChEBI" id="CHEBI:456216"/>
        <dbReference type="EC" id="2.7.1.217"/>
    </reaction>
</comment>
<evidence type="ECO:0000256" key="5">
    <source>
        <dbReference type="ARBA" id="ARBA00022840"/>
    </source>
</evidence>
<keyword evidence="15" id="KW-0614">Plasmid</keyword>
<evidence type="ECO:0000256" key="10">
    <source>
        <dbReference type="ARBA" id="ARBA00039095"/>
    </source>
</evidence>
<keyword evidence="16" id="KW-1185">Reference proteome</keyword>
<dbReference type="SUPFAM" id="SSF142764">
    <property type="entry name" value="YgbK-like"/>
    <property type="match status" value="1"/>
</dbReference>
<name>A0A387FY92_9HYPH</name>
<evidence type="ECO:0000256" key="2">
    <source>
        <dbReference type="ARBA" id="ARBA00022679"/>
    </source>
</evidence>
<dbReference type="RefSeq" id="WP_120708250.1">
    <property type="nucleotide sequence ID" value="NZ_CP032695.1"/>
</dbReference>
<reference evidence="15 16" key="1">
    <citation type="submission" date="2018-10" db="EMBL/GenBank/DDBJ databases">
        <title>Rhizobium etli, R. leguminosarum and a new Rhizobium genospecies from Phaseolus dumosus.</title>
        <authorList>
            <person name="Ramirez-Puebla S.T."/>
            <person name="Rogel-Hernandez M.A."/>
            <person name="Guerrero G."/>
            <person name="Ormeno-Orrillo E."/>
            <person name="Martinez-Romero J.C."/>
            <person name="Negrete-Yankelevich S."/>
            <person name="Martinez-Romero E."/>
        </authorList>
    </citation>
    <scope>NUCLEOTIDE SEQUENCE [LARGE SCALE GENOMIC DNA]</scope>
    <source>
        <strain evidence="15 16">CCGE525</strain>
        <plasmid evidence="16">prccge525c</plasmid>
    </source>
</reference>
<accession>A0A387FY92</accession>
<dbReference type="Pfam" id="PF07005">
    <property type="entry name" value="SBD_N"/>
    <property type="match status" value="1"/>
</dbReference>
<dbReference type="GO" id="GO:0005524">
    <property type="term" value="F:ATP binding"/>
    <property type="evidence" value="ECO:0007669"/>
    <property type="project" value="UniProtKB-KW"/>
</dbReference>
<keyword evidence="4 15" id="KW-0418">Kinase</keyword>
<dbReference type="GO" id="GO:0016301">
    <property type="term" value="F:kinase activity"/>
    <property type="evidence" value="ECO:0007669"/>
    <property type="project" value="UniProtKB-KW"/>
</dbReference>
<keyword evidence="6" id="KW-0119">Carbohydrate metabolism</keyword>